<reference evidence="1" key="1">
    <citation type="journal article" date="2014" name="Front. Microbiol.">
        <title>High frequency of phylogenetically diverse reductive dehalogenase-homologous genes in deep subseafloor sedimentary metagenomes.</title>
        <authorList>
            <person name="Kawai M."/>
            <person name="Futagami T."/>
            <person name="Toyoda A."/>
            <person name="Takaki Y."/>
            <person name="Nishi S."/>
            <person name="Hori S."/>
            <person name="Arai W."/>
            <person name="Tsubouchi T."/>
            <person name="Morono Y."/>
            <person name="Uchiyama I."/>
            <person name="Ito T."/>
            <person name="Fujiyama A."/>
            <person name="Inagaki F."/>
            <person name="Takami H."/>
        </authorList>
    </citation>
    <scope>NUCLEOTIDE SEQUENCE</scope>
    <source>
        <strain evidence="1">Expedition CK06-06</strain>
    </source>
</reference>
<proteinExistence type="predicted"/>
<accession>X1D0X0</accession>
<dbReference type="EMBL" id="BART01028307">
    <property type="protein sequence ID" value="GAG90116.1"/>
    <property type="molecule type" value="Genomic_DNA"/>
</dbReference>
<sequence>DASQPLRLAYDDALAQDEVLKWSGKLTLKENDIIRFYIDACLDNDVIKCGVWGYMMKVPE</sequence>
<feature type="non-terminal residue" evidence="1">
    <location>
        <position position="1"/>
    </location>
</feature>
<comment type="caution">
    <text evidence="1">The sequence shown here is derived from an EMBL/GenBank/DDBJ whole genome shotgun (WGS) entry which is preliminary data.</text>
</comment>
<gene>
    <name evidence="1" type="ORF">S01H4_49953</name>
</gene>
<evidence type="ECO:0000313" key="1">
    <source>
        <dbReference type="EMBL" id="GAG90116.1"/>
    </source>
</evidence>
<dbReference type="AlphaFoldDB" id="X1D0X0"/>
<protein>
    <submittedName>
        <fullName evidence="1">Uncharacterized protein</fullName>
    </submittedName>
</protein>
<name>X1D0X0_9ZZZZ</name>
<organism evidence="1">
    <name type="scientific">marine sediment metagenome</name>
    <dbReference type="NCBI Taxonomy" id="412755"/>
    <lineage>
        <taxon>unclassified sequences</taxon>
        <taxon>metagenomes</taxon>
        <taxon>ecological metagenomes</taxon>
    </lineage>
</organism>